<dbReference type="Gene3D" id="1.25.40.10">
    <property type="entry name" value="Tetratricopeptide repeat domain"/>
    <property type="match status" value="1"/>
</dbReference>
<dbReference type="GO" id="GO:0009535">
    <property type="term" value="C:chloroplast thylakoid membrane"/>
    <property type="evidence" value="ECO:0007669"/>
    <property type="project" value="TreeGrafter"/>
</dbReference>
<proteinExistence type="predicted"/>
<keyword evidence="2" id="KW-0472">Membrane</keyword>
<keyword evidence="2" id="KW-0812">Transmembrane</keyword>
<feature type="compositionally biased region" description="Basic and acidic residues" evidence="1">
    <location>
        <begin position="121"/>
        <end position="132"/>
    </location>
</feature>
<dbReference type="EMBL" id="CM026426">
    <property type="protein sequence ID" value="KAG0571747.1"/>
    <property type="molecule type" value="Genomic_DNA"/>
</dbReference>
<feature type="transmembrane region" description="Helical" evidence="2">
    <location>
        <begin position="305"/>
        <end position="323"/>
    </location>
</feature>
<evidence type="ECO:0000256" key="2">
    <source>
        <dbReference type="SAM" id="Phobius"/>
    </source>
</evidence>
<comment type="caution">
    <text evidence="3">The sequence shown here is derived from an EMBL/GenBank/DDBJ whole genome shotgun (WGS) entry which is preliminary data.</text>
</comment>
<dbReference type="PANTHER" id="PTHR36761:SF2">
    <property type="entry name" value="ORF03 PROTEIN"/>
    <property type="match status" value="1"/>
</dbReference>
<name>A0A8T0HLP9_CERPU</name>
<dbReference type="PANTHER" id="PTHR36761">
    <property type="entry name" value="ORF03 PROTEIN"/>
    <property type="match status" value="1"/>
</dbReference>
<feature type="region of interest" description="Disordered" evidence="1">
    <location>
        <begin position="74"/>
        <end position="132"/>
    </location>
</feature>
<accession>A0A8T0HLP9</accession>
<dbReference type="SUPFAM" id="SSF48452">
    <property type="entry name" value="TPR-like"/>
    <property type="match status" value="1"/>
</dbReference>
<dbReference type="InterPro" id="IPR011990">
    <property type="entry name" value="TPR-like_helical_dom_sf"/>
</dbReference>
<evidence type="ECO:0000313" key="4">
    <source>
        <dbReference type="Proteomes" id="UP000822688"/>
    </source>
</evidence>
<organism evidence="3 4">
    <name type="scientific">Ceratodon purpureus</name>
    <name type="common">Fire moss</name>
    <name type="synonym">Dicranum purpureum</name>
    <dbReference type="NCBI Taxonomy" id="3225"/>
    <lineage>
        <taxon>Eukaryota</taxon>
        <taxon>Viridiplantae</taxon>
        <taxon>Streptophyta</taxon>
        <taxon>Embryophyta</taxon>
        <taxon>Bryophyta</taxon>
        <taxon>Bryophytina</taxon>
        <taxon>Bryopsida</taxon>
        <taxon>Dicranidae</taxon>
        <taxon>Pseudoditrichales</taxon>
        <taxon>Ditrichaceae</taxon>
        <taxon>Ceratodon</taxon>
    </lineage>
</organism>
<gene>
    <name evidence="3" type="ORF">KC19_VG038900</name>
</gene>
<keyword evidence="4" id="KW-1185">Reference proteome</keyword>
<reference evidence="3" key="1">
    <citation type="submission" date="2020-06" db="EMBL/GenBank/DDBJ databases">
        <title>WGS assembly of Ceratodon purpureus strain R40.</title>
        <authorList>
            <person name="Carey S.B."/>
            <person name="Jenkins J."/>
            <person name="Shu S."/>
            <person name="Lovell J.T."/>
            <person name="Sreedasyam A."/>
            <person name="Maumus F."/>
            <person name="Tiley G.P."/>
            <person name="Fernandez-Pozo N."/>
            <person name="Barry K."/>
            <person name="Chen C."/>
            <person name="Wang M."/>
            <person name="Lipzen A."/>
            <person name="Daum C."/>
            <person name="Saski C.A."/>
            <person name="Payton A.C."/>
            <person name="Mcbreen J.C."/>
            <person name="Conrad R.E."/>
            <person name="Kollar L.M."/>
            <person name="Olsson S."/>
            <person name="Huttunen S."/>
            <person name="Landis J.B."/>
            <person name="Wickett N.J."/>
            <person name="Johnson M.G."/>
            <person name="Rensing S.A."/>
            <person name="Grimwood J."/>
            <person name="Schmutz J."/>
            <person name="Mcdaniel S.F."/>
        </authorList>
    </citation>
    <scope>NUCLEOTIDE SEQUENCE</scope>
    <source>
        <strain evidence="3">R40</strain>
    </source>
</reference>
<feature type="compositionally biased region" description="Polar residues" evidence="1">
    <location>
        <begin position="110"/>
        <end position="120"/>
    </location>
</feature>
<evidence type="ECO:0000256" key="1">
    <source>
        <dbReference type="SAM" id="MobiDB-lite"/>
    </source>
</evidence>
<protein>
    <submittedName>
        <fullName evidence="3">Uncharacterized protein</fullName>
    </submittedName>
</protein>
<feature type="compositionally biased region" description="Basic and acidic residues" evidence="1">
    <location>
        <begin position="91"/>
        <end position="101"/>
    </location>
</feature>
<sequence>MAPSGMLLLPPLSRDFIGDSRASCGRVAAAAKCEDKRAVRFDRSIADSRPSELGLRSSRKLELRACITFAERGPGYGPSASSSSSTNQFSDDGKEGDDKDLVAQAEGPQDYSNVSNQEKTSMSEEERFAEEQARRRQEEFVRQAVEEARIKKEAEVLLQMSQRAYGRGVYDKSVEMLEAALTKVPGNSNLGGEIQVWLAMAYDAVGRHADCIALYKRLEGTHPNNNLRKQAADLRYIAEAPKLKISRDEMVKVPLIEKDYDRKAKTWSQTVKEKRKKPREKSAQNRDYLDDWLVWEPPRWEKSPYFWVAVTIWLTMVGIFLTFQN</sequence>
<keyword evidence="2" id="KW-1133">Transmembrane helix</keyword>
<dbReference type="AlphaFoldDB" id="A0A8T0HLP9"/>
<dbReference type="Proteomes" id="UP000822688">
    <property type="component" value="Chromosome V"/>
</dbReference>
<evidence type="ECO:0000313" key="3">
    <source>
        <dbReference type="EMBL" id="KAG0571747.1"/>
    </source>
</evidence>